<comment type="function">
    <text evidence="14">Involved in repair of UV radiation-induced DNA damage. Catalyzes the light-dependent monomerization (300-600 nm) of cyclobutyl pyrimidine dimers (in cis-syn configuration), which are formed between adjacent bases on the same DNA strand upon exposure to ultraviolet radiation.</text>
</comment>
<evidence type="ECO:0000256" key="10">
    <source>
        <dbReference type="ARBA" id="ARBA00023204"/>
    </source>
</evidence>
<evidence type="ECO:0000256" key="4">
    <source>
        <dbReference type="ARBA" id="ARBA00014046"/>
    </source>
</evidence>
<evidence type="ECO:0000256" key="15">
    <source>
        <dbReference type="ARBA" id="ARBA00083107"/>
    </source>
</evidence>
<organism evidence="18 19">
    <name type="scientific">Phoxinus phoxinus</name>
    <name type="common">Eurasian minnow</name>
    <dbReference type="NCBI Taxonomy" id="58324"/>
    <lineage>
        <taxon>Eukaryota</taxon>
        <taxon>Metazoa</taxon>
        <taxon>Chordata</taxon>
        <taxon>Craniata</taxon>
        <taxon>Vertebrata</taxon>
        <taxon>Euteleostomi</taxon>
        <taxon>Actinopterygii</taxon>
        <taxon>Neopterygii</taxon>
        <taxon>Teleostei</taxon>
        <taxon>Ostariophysi</taxon>
        <taxon>Cypriniformes</taxon>
        <taxon>Leuciscidae</taxon>
        <taxon>Phoxininae</taxon>
        <taxon>Phoxinus</taxon>
    </lineage>
</organism>
<dbReference type="InterPro" id="IPR014729">
    <property type="entry name" value="Rossmann-like_a/b/a_fold"/>
</dbReference>
<proteinExistence type="inferred from homology"/>
<dbReference type="Gene3D" id="3.40.50.620">
    <property type="entry name" value="HUPs"/>
    <property type="match status" value="1"/>
</dbReference>
<keyword evidence="7" id="KW-0274">FAD</keyword>
<comment type="caution">
    <text evidence="18">The sequence shown here is derived from an EMBL/GenBank/DDBJ whole genome shotgun (WGS) entry which is preliminary data.</text>
</comment>
<dbReference type="PROSITE" id="PS01084">
    <property type="entry name" value="DNA_PHOTOLYASES_2_2"/>
    <property type="match status" value="1"/>
</dbReference>
<evidence type="ECO:0000256" key="11">
    <source>
        <dbReference type="ARBA" id="ARBA00023239"/>
    </source>
</evidence>
<dbReference type="InterPro" id="IPR032673">
    <property type="entry name" value="DNA_photolyase_2_CS"/>
</dbReference>
<dbReference type="FunFam" id="1.10.579.10:FF:000002">
    <property type="entry name" value="Deoxyribodipyrimidine photolyase"/>
    <property type="match status" value="1"/>
</dbReference>
<dbReference type="FunFam" id="3.40.50.620:FF:000110">
    <property type="entry name" value="Deoxyribodipyrimidine photolyase"/>
    <property type="match status" value="1"/>
</dbReference>
<dbReference type="EC" id="4.1.99.3" evidence="3"/>
<keyword evidence="5" id="KW-0285">Flavoprotein</keyword>
<dbReference type="InterPro" id="IPR036155">
    <property type="entry name" value="Crypto/Photolyase_N_sf"/>
</dbReference>
<dbReference type="Pfam" id="PF00875">
    <property type="entry name" value="DNA_photolyase"/>
    <property type="match status" value="1"/>
</dbReference>
<evidence type="ECO:0000256" key="8">
    <source>
        <dbReference type="ARBA" id="ARBA00022991"/>
    </source>
</evidence>
<feature type="compositionally biased region" description="Polar residues" evidence="16">
    <location>
        <begin position="25"/>
        <end position="40"/>
    </location>
</feature>
<keyword evidence="8" id="KW-0157">Chromophore</keyword>
<keyword evidence="11" id="KW-0456">Lyase</keyword>
<dbReference type="Gene3D" id="1.10.579.10">
    <property type="entry name" value="DNA Cyclobutane Dipyrimidine Photolyase, subunit A, domain 3"/>
    <property type="match status" value="1"/>
</dbReference>
<dbReference type="Gene3D" id="1.25.40.80">
    <property type="match status" value="1"/>
</dbReference>
<dbReference type="AlphaFoldDB" id="A0AAN9D6P9"/>
<dbReference type="PROSITE" id="PS51645">
    <property type="entry name" value="PHR_CRY_ALPHA_BETA"/>
    <property type="match status" value="1"/>
</dbReference>
<feature type="domain" description="Photolyase/cryptochrome alpha/beta" evidence="17">
    <location>
        <begin position="165"/>
        <end position="297"/>
    </location>
</feature>
<dbReference type="SUPFAM" id="SSF52425">
    <property type="entry name" value="Cryptochrome/photolyase, N-terminal domain"/>
    <property type="match status" value="1"/>
</dbReference>
<evidence type="ECO:0000256" key="9">
    <source>
        <dbReference type="ARBA" id="ARBA00023125"/>
    </source>
</evidence>
<dbReference type="SUPFAM" id="SSF48173">
    <property type="entry name" value="Cryptochrome/photolyase FAD-binding domain"/>
    <property type="match status" value="1"/>
</dbReference>
<keyword evidence="19" id="KW-1185">Reference proteome</keyword>
<dbReference type="PANTHER" id="PTHR10211:SF0">
    <property type="entry name" value="DEOXYRIBODIPYRIMIDINE PHOTO-LYASE"/>
    <property type="match status" value="1"/>
</dbReference>
<gene>
    <name evidence="18" type="ORF">R3I93_006942</name>
</gene>
<evidence type="ECO:0000313" key="19">
    <source>
        <dbReference type="Proteomes" id="UP001364617"/>
    </source>
</evidence>
<sequence length="610" mass="69167">MCSLFSTCLSRYSRRALLLRAISDPNTTPQHYTSSMSANKRSLKRQREPASAGGKQPKPAGERGRESGGKQPKPAGERGRESGGKQPKPAGERGRESGGKQPKPAGERGRESGGKQPKPAGERGRESGWLLEQVKELRRDAKGCEFNKKRLRYLSSTQKIKQGSDGVLYWMSRDQRVQDNWALIYAQQLALAEELPLHVCFCLVPRFLDAAYRQYAFMLKGLQEVAKECKSLDIQFHLLSGEPGQNLPTFVENCNFGAVVTDFNPLRIPLQWIESVKKHLPSDIPFIQVDAHNVVPCWEASEKLEYGARTIRGKITKLLPEFLTEISLVDTHPHAAPQTAKPLDWEEVLSSLEVDRAVGEVDWAQPGTSAGMAMLESFIDQRLRFFATDRNNPNCDALSRLSPWLHTGQLSAQRVVRQVKREKNVSESVASFTEELVVRRELADNFCFYNHKYDDVSGAYDWAKKTLQEHSKDSRQYLYTREQLENGKTHDQLWNAAQRQLVSEGKMHGFLRMYWAKKILEWTASPEEALSIAIYLNDRLSLDGCDPNGYVGCMWSICGIHDQGWAERPIFGKIRFMNYAGCKRKFDVAQFERKYAAIKEISKKDTKTSV</sequence>
<protein>
    <recommendedName>
        <fullName evidence="4">Deoxyribodipyrimidine photo-lyase</fullName>
        <ecNumber evidence="3">4.1.99.3</ecNumber>
    </recommendedName>
    <alternativeName>
        <fullName evidence="12">DNA photolyase</fullName>
    </alternativeName>
    <alternativeName>
        <fullName evidence="15">Photoreactivating enzyme</fullName>
    </alternativeName>
</protein>
<dbReference type="GO" id="GO:0009650">
    <property type="term" value="P:UV protection"/>
    <property type="evidence" value="ECO:0007669"/>
    <property type="project" value="UniProtKB-ARBA"/>
</dbReference>
<evidence type="ECO:0000256" key="7">
    <source>
        <dbReference type="ARBA" id="ARBA00022827"/>
    </source>
</evidence>
<dbReference type="InterPro" id="IPR008148">
    <property type="entry name" value="DNA_photolyase_2"/>
</dbReference>
<evidence type="ECO:0000256" key="1">
    <source>
        <dbReference type="ARBA" id="ARBA00001974"/>
    </source>
</evidence>
<dbReference type="GO" id="GO:0003677">
    <property type="term" value="F:DNA binding"/>
    <property type="evidence" value="ECO:0007669"/>
    <property type="project" value="UniProtKB-KW"/>
</dbReference>
<comment type="catalytic activity">
    <reaction evidence="13">
        <text>cyclobutadipyrimidine (in DNA) = 2 pyrimidine residues (in DNA).</text>
        <dbReference type="EC" id="4.1.99.3"/>
    </reaction>
</comment>
<evidence type="ECO:0000256" key="3">
    <source>
        <dbReference type="ARBA" id="ARBA00013149"/>
    </source>
</evidence>
<keyword evidence="6" id="KW-0227">DNA damage</keyword>
<evidence type="ECO:0000256" key="13">
    <source>
        <dbReference type="ARBA" id="ARBA00033999"/>
    </source>
</evidence>
<evidence type="ECO:0000259" key="17">
    <source>
        <dbReference type="PROSITE" id="PS51645"/>
    </source>
</evidence>
<dbReference type="PANTHER" id="PTHR10211">
    <property type="entry name" value="DEOXYRIBODIPYRIMIDINE PHOTOLYASE"/>
    <property type="match status" value="1"/>
</dbReference>
<dbReference type="EMBL" id="JAYKXH010000007">
    <property type="protein sequence ID" value="KAK7162753.1"/>
    <property type="molecule type" value="Genomic_DNA"/>
</dbReference>
<evidence type="ECO:0000256" key="5">
    <source>
        <dbReference type="ARBA" id="ARBA00022630"/>
    </source>
</evidence>
<dbReference type="GO" id="GO:0003904">
    <property type="term" value="F:deoxyribodipyrimidine photo-lyase activity"/>
    <property type="evidence" value="ECO:0007669"/>
    <property type="project" value="UniProtKB-EC"/>
</dbReference>
<dbReference type="InterPro" id="IPR036134">
    <property type="entry name" value="Crypto/Photolyase_FAD-like_sf"/>
</dbReference>
<keyword evidence="10" id="KW-0234">DNA repair</keyword>
<feature type="region of interest" description="Disordered" evidence="16">
    <location>
        <begin position="25"/>
        <end position="129"/>
    </location>
</feature>
<dbReference type="InterPro" id="IPR006050">
    <property type="entry name" value="DNA_photolyase_N"/>
</dbReference>
<dbReference type="InterPro" id="IPR052219">
    <property type="entry name" value="Photolyase_Class-2"/>
</dbReference>
<accession>A0AAN9D6P9</accession>
<evidence type="ECO:0000256" key="12">
    <source>
        <dbReference type="ARBA" id="ARBA00031671"/>
    </source>
</evidence>
<evidence type="ECO:0000256" key="16">
    <source>
        <dbReference type="SAM" id="MobiDB-lite"/>
    </source>
</evidence>
<comment type="cofactor">
    <cofactor evidence="1">
        <name>FAD</name>
        <dbReference type="ChEBI" id="CHEBI:57692"/>
    </cofactor>
</comment>
<evidence type="ECO:0000313" key="18">
    <source>
        <dbReference type="EMBL" id="KAK7162753.1"/>
    </source>
</evidence>
<dbReference type="Proteomes" id="UP001364617">
    <property type="component" value="Unassembled WGS sequence"/>
</dbReference>
<dbReference type="NCBIfam" id="TIGR00591">
    <property type="entry name" value="phr2"/>
    <property type="match status" value="1"/>
</dbReference>
<dbReference type="FunFam" id="1.25.40.80:FF:000004">
    <property type="entry name" value="Deoxyribodipyrimidine photolyase"/>
    <property type="match status" value="1"/>
</dbReference>
<dbReference type="PROSITE" id="PS01083">
    <property type="entry name" value="DNA_PHOTOLYASES_2_1"/>
    <property type="match status" value="1"/>
</dbReference>
<dbReference type="GO" id="GO:0000719">
    <property type="term" value="P:photoreactive repair"/>
    <property type="evidence" value="ECO:0007669"/>
    <property type="project" value="TreeGrafter"/>
</dbReference>
<evidence type="ECO:0000256" key="6">
    <source>
        <dbReference type="ARBA" id="ARBA00022763"/>
    </source>
</evidence>
<evidence type="ECO:0000256" key="14">
    <source>
        <dbReference type="ARBA" id="ARBA00059220"/>
    </source>
</evidence>
<comment type="similarity">
    <text evidence="2">Belongs to the DNA photolyase class-2 family.</text>
</comment>
<name>A0AAN9D6P9_9TELE</name>
<keyword evidence="9" id="KW-0238">DNA-binding</keyword>
<reference evidence="18 19" key="1">
    <citation type="submission" date="2024-02" db="EMBL/GenBank/DDBJ databases">
        <title>Chromosome-level genome assembly of the Eurasian Minnow (Phoxinus phoxinus).</title>
        <authorList>
            <person name="Oriowo T.O."/>
            <person name="Martin S."/>
            <person name="Stange M."/>
            <person name="Chrysostomakis Y."/>
            <person name="Brown T."/>
            <person name="Winkler S."/>
            <person name="Kukowka S."/>
            <person name="Myers E.W."/>
            <person name="Bohne A."/>
        </authorList>
    </citation>
    <scope>NUCLEOTIDE SEQUENCE [LARGE SCALE GENOMIC DNA]</scope>
    <source>
        <strain evidence="18">ZFMK-TIS-60720</strain>
        <tissue evidence="18">Whole Organism</tissue>
    </source>
</reference>
<evidence type="ECO:0000256" key="2">
    <source>
        <dbReference type="ARBA" id="ARBA00006409"/>
    </source>
</evidence>